<evidence type="ECO:0000256" key="6">
    <source>
        <dbReference type="ARBA" id="ARBA00023136"/>
    </source>
</evidence>
<evidence type="ECO:0000256" key="7">
    <source>
        <dbReference type="ARBA" id="ARBA00023157"/>
    </source>
</evidence>
<keyword evidence="3" id="KW-0812">Transmembrane</keyword>
<dbReference type="GO" id="GO:0071222">
    <property type="term" value="P:cellular response to lipopolysaccharide"/>
    <property type="evidence" value="ECO:0007669"/>
    <property type="project" value="TreeGrafter"/>
</dbReference>
<dbReference type="EMBL" id="JAUPFM010000005">
    <property type="protein sequence ID" value="KAK2851954.1"/>
    <property type="molecule type" value="Genomic_DNA"/>
</dbReference>
<dbReference type="SMART" id="SM00406">
    <property type="entry name" value="IGv"/>
    <property type="match status" value="1"/>
</dbReference>
<evidence type="ECO:0000313" key="12">
    <source>
        <dbReference type="EMBL" id="KAK2851954.1"/>
    </source>
</evidence>
<evidence type="ECO:0000256" key="4">
    <source>
        <dbReference type="ARBA" id="ARBA00022729"/>
    </source>
</evidence>
<dbReference type="Pfam" id="PF07686">
    <property type="entry name" value="V-set"/>
    <property type="match status" value="1"/>
</dbReference>
<protein>
    <recommendedName>
        <fullName evidence="11">Ig-like domain-containing protein</fullName>
    </recommendedName>
</protein>
<dbReference type="GO" id="GO:0007166">
    <property type="term" value="P:cell surface receptor signaling pathway"/>
    <property type="evidence" value="ECO:0007669"/>
    <property type="project" value="TreeGrafter"/>
</dbReference>
<dbReference type="PANTHER" id="PTHR25466:SF14">
    <property type="entry name" value="BUTYROPHILIN SUBFAMILY 2 MEMBER A2-LIKE-RELATED"/>
    <property type="match status" value="1"/>
</dbReference>
<evidence type="ECO:0000256" key="10">
    <source>
        <dbReference type="ARBA" id="ARBA00023319"/>
    </source>
</evidence>
<proteinExistence type="predicted"/>
<dbReference type="GO" id="GO:0009897">
    <property type="term" value="C:external side of plasma membrane"/>
    <property type="evidence" value="ECO:0007669"/>
    <property type="project" value="TreeGrafter"/>
</dbReference>
<dbReference type="InterPro" id="IPR013783">
    <property type="entry name" value="Ig-like_fold"/>
</dbReference>
<dbReference type="InterPro" id="IPR036179">
    <property type="entry name" value="Ig-like_dom_sf"/>
</dbReference>
<dbReference type="Gene3D" id="2.60.40.10">
    <property type="entry name" value="Immunoglobulins"/>
    <property type="match status" value="1"/>
</dbReference>
<keyword evidence="10" id="KW-0393">Immunoglobulin domain</keyword>
<dbReference type="InterPro" id="IPR003599">
    <property type="entry name" value="Ig_sub"/>
</dbReference>
<dbReference type="GO" id="GO:0042102">
    <property type="term" value="P:positive regulation of T cell proliferation"/>
    <property type="evidence" value="ECO:0007669"/>
    <property type="project" value="TreeGrafter"/>
</dbReference>
<dbReference type="SMART" id="SM00409">
    <property type="entry name" value="IG"/>
    <property type="match status" value="1"/>
</dbReference>
<keyword evidence="9" id="KW-0325">Glycoprotein</keyword>
<sequence length="196" mass="22086">MQSTTPLEPTPGTVNYQTPVIESFTGQDVLLPCVYRGDPLPETLSVYWRDKGDNIVLDIRRQHPYEESQSQEFRGRVESVPDLYKKGDFSIVLKKVQLMDSGTYRCYIPQVDFQQTVLLIVADTQSLMMQLSPSVSKPSPMKILIISDELDLSGCSQTPGNTTVDMSSIVFVTCQQVLCPCSELIFLDLSNLPRQW</sequence>
<dbReference type="PANTHER" id="PTHR25466">
    <property type="entry name" value="T-LYMPHOCYTE ACTIVATION ANTIGEN"/>
    <property type="match status" value="1"/>
</dbReference>
<gene>
    <name evidence="12" type="ORF">Q5P01_008230</name>
</gene>
<dbReference type="PROSITE" id="PS50835">
    <property type="entry name" value="IG_LIKE"/>
    <property type="match status" value="1"/>
</dbReference>
<comment type="caution">
    <text evidence="12">The sequence shown here is derived from an EMBL/GenBank/DDBJ whole genome shotgun (WGS) entry which is preliminary data.</text>
</comment>
<keyword evidence="4" id="KW-0732">Signal</keyword>
<dbReference type="InterPro" id="IPR007110">
    <property type="entry name" value="Ig-like_dom"/>
</dbReference>
<keyword evidence="6" id="KW-0472">Membrane</keyword>
<accession>A0AA88N521</accession>
<dbReference type="AlphaFoldDB" id="A0AA88N521"/>
<evidence type="ECO:0000256" key="2">
    <source>
        <dbReference type="ARBA" id="ARBA00022475"/>
    </source>
</evidence>
<dbReference type="InterPro" id="IPR013106">
    <property type="entry name" value="Ig_V-set"/>
</dbReference>
<keyword evidence="8" id="KW-0675">Receptor</keyword>
<keyword evidence="2" id="KW-1003">Cell membrane</keyword>
<evidence type="ECO:0000256" key="3">
    <source>
        <dbReference type="ARBA" id="ARBA00022692"/>
    </source>
</evidence>
<dbReference type="GO" id="GO:0042130">
    <property type="term" value="P:negative regulation of T cell proliferation"/>
    <property type="evidence" value="ECO:0007669"/>
    <property type="project" value="TreeGrafter"/>
</dbReference>
<feature type="domain" description="Ig-like" evidence="11">
    <location>
        <begin position="11"/>
        <end position="118"/>
    </location>
</feature>
<dbReference type="Proteomes" id="UP001187415">
    <property type="component" value="Unassembled WGS sequence"/>
</dbReference>
<evidence type="ECO:0000313" key="13">
    <source>
        <dbReference type="Proteomes" id="UP001187415"/>
    </source>
</evidence>
<evidence type="ECO:0000259" key="11">
    <source>
        <dbReference type="PROSITE" id="PS50835"/>
    </source>
</evidence>
<reference evidence="12" key="1">
    <citation type="submission" date="2023-07" db="EMBL/GenBank/DDBJ databases">
        <title>Chromosome-level Genome Assembly of Striped Snakehead (Channa striata).</title>
        <authorList>
            <person name="Liu H."/>
        </authorList>
    </citation>
    <scope>NUCLEOTIDE SEQUENCE</scope>
    <source>
        <strain evidence="12">Gz</strain>
        <tissue evidence="12">Muscle</tissue>
    </source>
</reference>
<dbReference type="GO" id="GO:0006955">
    <property type="term" value="P:immune response"/>
    <property type="evidence" value="ECO:0007669"/>
    <property type="project" value="TreeGrafter"/>
</dbReference>
<comment type="subcellular location">
    <subcellularLocation>
        <location evidence="1">Cell membrane</location>
        <topology evidence="1">Single-pass type I membrane protein</topology>
    </subcellularLocation>
</comment>
<organism evidence="12 13">
    <name type="scientific">Channa striata</name>
    <name type="common">Snakehead murrel</name>
    <name type="synonym">Ophicephalus striatus</name>
    <dbReference type="NCBI Taxonomy" id="64152"/>
    <lineage>
        <taxon>Eukaryota</taxon>
        <taxon>Metazoa</taxon>
        <taxon>Chordata</taxon>
        <taxon>Craniata</taxon>
        <taxon>Vertebrata</taxon>
        <taxon>Euteleostomi</taxon>
        <taxon>Actinopterygii</taxon>
        <taxon>Neopterygii</taxon>
        <taxon>Teleostei</taxon>
        <taxon>Neoteleostei</taxon>
        <taxon>Acanthomorphata</taxon>
        <taxon>Anabantaria</taxon>
        <taxon>Anabantiformes</taxon>
        <taxon>Channoidei</taxon>
        <taxon>Channidae</taxon>
        <taxon>Channa</taxon>
    </lineage>
</organism>
<keyword evidence="5" id="KW-1133">Transmembrane helix</keyword>
<keyword evidence="13" id="KW-1185">Reference proteome</keyword>
<dbReference type="SUPFAM" id="SSF48726">
    <property type="entry name" value="Immunoglobulin"/>
    <property type="match status" value="1"/>
</dbReference>
<name>A0AA88N521_CHASR</name>
<evidence type="ECO:0000256" key="8">
    <source>
        <dbReference type="ARBA" id="ARBA00023170"/>
    </source>
</evidence>
<evidence type="ECO:0000256" key="1">
    <source>
        <dbReference type="ARBA" id="ARBA00004251"/>
    </source>
</evidence>
<dbReference type="InterPro" id="IPR051713">
    <property type="entry name" value="T-cell_Activation_Regulation"/>
</dbReference>
<evidence type="ECO:0000256" key="5">
    <source>
        <dbReference type="ARBA" id="ARBA00022989"/>
    </source>
</evidence>
<dbReference type="GO" id="GO:0031295">
    <property type="term" value="P:T cell costimulation"/>
    <property type="evidence" value="ECO:0007669"/>
    <property type="project" value="TreeGrafter"/>
</dbReference>
<evidence type="ECO:0000256" key="9">
    <source>
        <dbReference type="ARBA" id="ARBA00023180"/>
    </source>
</evidence>
<keyword evidence="7" id="KW-1015">Disulfide bond</keyword>